<evidence type="ECO:0000256" key="1">
    <source>
        <dbReference type="SAM" id="Phobius"/>
    </source>
</evidence>
<organism evidence="2 3">
    <name type="scientific">Caballeronia calidae</name>
    <dbReference type="NCBI Taxonomy" id="1777139"/>
    <lineage>
        <taxon>Bacteria</taxon>
        <taxon>Pseudomonadati</taxon>
        <taxon>Pseudomonadota</taxon>
        <taxon>Betaproteobacteria</taxon>
        <taxon>Burkholderiales</taxon>
        <taxon>Burkholderiaceae</taxon>
        <taxon>Caballeronia</taxon>
    </lineage>
</organism>
<evidence type="ECO:0000313" key="2">
    <source>
        <dbReference type="EMBL" id="SAK70481.1"/>
    </source>
</evidence>
<name>A0A158BKA6_9BURK</name>
<gene>
    <name evidence="2" type="ORF">AWB78_02777</name>
</gene>
<evidence type="ECO:0000313" key="3">
    <source>
        <dbReference type="Proteomes" id="UP000071859"/>
    </source>
</evidence>
<dbReference type="AlphaFoldDB" id="A0A158BKA6"/>
<accession>A0A158BKA6</accession>
<reference evidence="2" key="1">
    <citation type="submission" date="2016-01" db="EMBL/GenBank/DDBJ databases">
        <authorList>
            <person name="Peeters C."/>
        </authorList>
    </citation>
    <scope>NUCLEOTIDE SEQUENCE</scope>
    <source>
        <strain evidence="2">LMG 29321</strain>
    </source>
</reference>
<keyword evidence="1" id="KW-0812">Transmembrane</keyword>
<sequence length="57" mass="6136">MRPRKNKTGIPEEMPVHPGARVFEAPARPYFVLTSASAALSVLLGRITASSFFSSGM</sequence>
<dbReference type="Proteomes" id="UP000071859">
    <property type="component" value="Unassembled WGS sequence"/>
</dbReference>
<keyword evidence="1" id="KW-0472">Membrane</keyword>
<keyword evidence="1" id="KW-1133">Transmembrane helix</keyword>
<feature type="transmembrane region" description="Helical" evidence="1">
    <location>
        <begin position="30"/>
        <end position="53"/>
    </location>
</feature>
<keyword evidence="3" id="KW-1185">Reference proteome</keyword>
<proteinExistence type="predicted"/>
<dbReference type="EMBL" id="FCOX02000012">
    <property type="protein sequence ID" value="SAK70481.1"/>
    <property type="molecule type" value="Genomic_DNA"/>
</dbReference>
<comment type="caution">
    <text evidence="2">The sequence shown here is derived from an EMBL/GenBank/DDBJ whole genome shotgun (WGS) entry which is preliminary data.</text>
</comment>
<protein>
    <submittedName>
        <fullName evidence="2">Uncharacterized protein</fullName>
    </submittedName>
</protein>